<gene>
    <name evidence="2" type="ORF">Q8A49_18275</name>
</gene>
<evidence type="ECO:0000313" key="2">
    <source>
        <dbReference type="EMBL" id="MEE2052449.1"/>
    </source>
</evidence>
<evidence type="ECO:0000313" key="3">
    <source>
        <dbReference type="Proteomes" id="UP001348641"/>
    </source>
</evidence>
<reference evidence="2 3" key="1">
    <citation type="submission" date="2023-07" db="EMBL/GenBank/DDBJ databases">
        <authorList>
            <person name="Girao M."/>
            <person name="Carvalho M.F."/>
        </authorList>
    </citation>
    <scope>NUCLEOTIDE SEQUENCE [LARGE SCALE GENOMIC DNA]</scope>
    <source>
        <strain evidence="2 3">66/93</strain>
    </source>
</reference>
<sequence length="73" mass="8263">MRRSWREPWEELHPPAADPPPGRGIGVFATTRHLTTPHPQWESAELALHVLHLIEAIEHAATREPCPVPAHTR</sequence>
<organism evidence="2 3">
    <name type="scientific">Nocardiopsis tropica</name>
    <dbReference type="NCBI Taxonomy" id="109330"/>
    <lineage>
        <taxon>Bacteria</taxon>
        <taxon>Bacillati</taxon>
        <taxon>Actinomycetota</taxon>
        <taxon>Actinomycetes</taxon>
        <taxon>Streptosporangiales</taxon>
        <taxon>Nocardiopsidaceae</taxon>
        <taxon>Nocardiopsis</taxon>
    </lineage>
</organism>
<evidence type="ECO:0000256" key="1">
    <source>
        <dbReference type="SAM" id="MobiDB-lite"/>
    </source>
</evidence>
<dbReference type="Proteomes" id="UP001348641">
    <property type="component" value="Unassembled WGS sequence"/>
</dbReference>
<proteinExistence type="predicted"/>
<dbReference type="EMBL" id="JAUUCC010000046">
    <property type="protein sequence ID" value="MEE2052449.1"/>
    <property type="molecule type" value="Genomic_DNA"/>
</dbReference>
<accession>A0ABU7KT29</accession>
<protein>
    <submittedName>
        <fullName evidence="2">Uncharacterized protein</fullName>
    </submittedName>
</protein>
<name>A0ABU7KT29_9ACTN</name>
<dbReference type="RefSeq" id="WP_330159478.1">
    <property type="nucleotide sequence ID" value="NZ_BAAAJA010000021.1"/>
</dbReference>
<comment type="caution">
    <text evidence="2">The sequence shown here is derived from an EMBL/GenBank/DDBJ whole genome shotgun (WGS) entry which is preliminary data.</text>
</comment>
<feature type="compositionally biased region" description="Basic and acidic residues" evidence="1">
    <location>
        <begin position="1"/>
        <end position="13"/>
    </location>
</feature>
<feature type="region of interest" description="Disordered" evidence="1">
    <location>
        <begin position="1"/>
        <end position="24"/>
    </location>
</feature>